<name>A0A3B0RZP4_9ZZZZ</name>
<dbReference type="InterPro" id="IPR009593">
    <property type="entry name" value="DUF1203"/>
</dbReference>
<evidence type="ECO:0008006" key="3">
    <source>
        <dbReference type="Google" id="ProtNLM"/>
    </source>
</evidence>
<dbReference type="Pfam" id="PF06718">
    <property type="entry name" value="DUF1203"/>
    <property type="match status" value="1"/>
</dbReference>
<evidence type="ECO:0000256" key="1">
    <source>
        <dbReference type="SAM" id="MobiDB-lite"/>
    </source>
</evidence>
<proteinExistence type="predicted"/>
<dbReference type="PIRSF" id="PIRSF034110">
    <property type="entry name" value="DUF1203"/>
    <property type="match status" value="1"/>
</dbReference>
<dbReference type="EMBL" id="UOEG01000051">
    <property type="protein sequence ID" value="VAV89783.1"/>
    <property type="molecule type" value="Genomic_DNA"/>
</dbReference>
<protein>
    <recommendedName>
        <fullName evidence="3">DUF1203 domain-containing protein</fullName>
    </recommendedName>
</protein>
<gene>
    <name evidence="2" type="ORF">MNBD_ALPHA07-1159</name>
</gene>
<feature type="region of interest" description="Disordered" evidence="1">
    <location>
        <begin position="16"/>
        <end position="36"/>
    </location>
</feature>
<sequence>MQIRYTAMPGDQAHAYRTGAPDAYGHPPERQISDGHGNPCRHCLQDIPMGRGMLVFAYRPFEKTQAYAETGPVFLCADACDGYGPQTEMPPVLATRPDYLLKGYDAHHRIVYGTGAVTRAEDMAGYAARVFGNPKVAYIHVRSSKNNCYQARIDRG</sequence>
<dbReference type="AlphaFoldDB" id="A0A3B0RZP4"/>
<organism evidence="2">
    <name type="scientific">hydrothermal vent metagenome</name>
    <dbReference type="NCBI Taxonomy" id="652676"/>
    <lineage>
        <taxon>unclassified sequences</taxon>
        <taxon>metagenomes</taxon>
        <taxon>ecological metagenomes</taxon>
    </lineage>
</organism>
<evidence type="ECO:0000313" key="2">
    <source>
        <dbReference type="EMBL" id="VAV89783.1"/>
    </source>
</evidence>
<reference evidence="2" key="1">
    <citation type="submission" date="2018-06" db="EMBL/GenBank/DDBJ databases">
        <authorList>
            <person name="Zhirakovskaya E."/>
        </authorList>
    </citation>
    <scope>NUCLEOTIDE SEQUENCE</scope>
</reference>
<accession>A0A3B0RZP4</accession>